<dbReference type="GO" id="GO:0005886">
    <property type="term" value="C:plasma membrane"/>
    <property type="evidence" value="ECO:0007669"/>
    <property type="project" value="UniProtKB-SubCell"/>
</dbReference>
<keyword evidence="5 9" id="KW-0812">Transmembrane</keyword>
<comment type="function">
    <text evidence="8">Probably a riboflavin-binding protein that interacts with the energy-coupling factor (ECF) ABC-transporter complex.</text>
</comment>
<name>A0A8J7HEI7_9FIRM</name>
<evidence type="ECO:0000313" key="11">
    <source>
        <dbReference type="Proteomes" id="UP000623269"/>
    </source>
</evidence>
<evidence type="ECO:0000256" key="1">
    <source>
        <dbReference type="ARBA" id="ARBA00004651"/>
    </source>
</evidence>
<keyword evidence="4 8" id="KW-1003">Cell membrane</keyword>
<keyword evidence="6 9" id="KW-1133">Transmembrane helix</keyword>
<dbReference type="AlphaFoldDB" id="A0A8J7HEI7"/>
<dbReference type="PANTHER" id="PTHR38438:SF1">
    <property type="entry name" value="RIBOFLAVIN TRANSPORTER RIBU"/>
    <property type="match status" value="1"/>
</dbReference>
<evidence type="ECO:0000256" key="5">
    <source>
        <dbReference type="ARBA" id="ARBA00022692"/>
    </source>
</evidence>
<protein>
    <recommendedName>
        <fullName evidence="8">Riboflavin transporter</fullName>
    </recommendedName>
</protein>
<sequence length="207" mass="22370">MSNNGTNNKKISLLSVRGMTVIALLSTVAVLLMFLEVPLWFAPSFYKIDFSEVPVLIGAFALGPVAGVVIEFLKIAINLFLEGSDSALVGELANFLLGCALVVPAAAIYYKGKNRKSAIIGLSIGTVVLVIVGSLLNAFLLLPFYARVYIPMETIINMGRAINPNITSVTTMVLYAVTPFNLLKGILVSLITILIYKRVSFIIKGYH</sequence>
<dbReference type="Gene3D" id="1.10.1760.20">
    <property type="match status" value="1"/>
</dbReference>
<evidence type="ECO:0000256" key="3">
    <source>
        <dbReference type="ARBA" id="ARBA00022448"/>
    </source>
</evidence>
<keyword evidence="3 8" id="KW-0813">Transport</keyword>
<accession>A0A8J7HEI7</accession>
<dbReference type="Proteomes" id="UP000623269">
    <property type="component" value="Unassembled WGS sequence"/>
</dbReference>
<keyword evidence="11" id="KW-1185">Reference proteome</keyword>
<feature type="transmembrane region" description="Helical" evidence="9">
    <location>
        <begin position="53"/>
        <end position="80"/>
    </location>
</feature>
<evidence type="ECO:0000256" key="6">
    <source>
        <dbReference type="ARBA" id="ARBA00022989"/>
    </source>
</evidence>
<evidence type="ECO:0000313" key="10">
    <source>
        <dbReference type="EMBL" id="MBH1942424.1"/>
    </source>
</evidence>
<feature type="transmembrane region" description="Helical" evidence="9">
    <location>
        <begin position="92"/>
        <end position="110"/>
    </location>
</feature>
<dbReference type="InterPro" id="IPR024529">
    <property type="entry name" value="ECF_trnsprt_substrate-spec"/>
</dbReference>
<evidence type="ECO:0000256" key="7">
    <source>
        <dbReference type="ARBA" id="ARBA00023136"/>
    </source>
</evidence>
<comment type="similarity">
    <text evidence="2 8">Belongs to the prokaryotic riboflavin transporter (P-RFT) (TC 2.A.87) family.</text>
</comment>
<reference evidence="10" key="1">
    <citation type="submission" date="2020-12" db="EMBL/GenBank/DDBJ databases">
        <title>M. sibirica DSM 26468T genome.</title>
        <authorList>
            <person name="Thieme N."/>
            <person name="Rettenmaier R."/>
            <person name="Zverlov V."/>
            <person name="Liebl W."/>
        </authorList>
    </citation>
    <scope>NUCLEOTIDE SEQUENCE</scope>
    <source>
        <strain evidence="10">DSM 26468</strain>
    </source>
</reference>
<dbReference type="EMBL" id="JAEAGR010000022">
    <property type="protein sequence ID" value="MBH1942424.1"/>
    <property type="molecule type" value="Genomic_DNA"/>
</dbReference>
<evidence type="ECO:0000256" key="8">
    <source>
        <dbReference type="PIRNR" id="PIRNR037778"/>
    </source>
</evidence>
<feature type="transmembrane region" description="Helical" evidence="9">
    <location>
        <begin position="122"/>
        <end position="145"/>
    </location>
</feature>
<dbReference type="GO" id="GO:0032217">
    <property type="term" value="F:riboflavin transmembrane transporter activity"/>
    <property type="evidence" value="ECO:0007669"/>
    <property type="project" value="UniProtKB-UniRule"/>
</dbReference>
<keyword evidence="7 8" id="KW-0472">Membrane</keyword>
<evidence type="ECO:0000256" key="4">
    <source>
        <dbReference type="ARBA" id="ARBA00022475"/>
    </source>
</evidence>
<feature type="transmembrane region" description="Helical" evidence="9">
    <location>
        <begin position="20"/>
        <end position="41"/>
    </location>
</feature>
<evidence type="ECO:0000256" key="9">
    <source>
        <dbReference type="SAM" id="Phobius"/>
    </source>
</evidence>
<organism evidence="10 11">
    <name type="scientific">Mobilitalea sibirica</name>
    <dbReference type="NCBI Taxonomy" id="1462919"/>
    <lineage>
        <taxon>Bacteria</taxon>
        <taxon>Bacillati</taxon>
        <taxon>Bacillota</taxon>
        <taxon>Clostridia</taxon>
        <taxon>Lachnospirales</taxon>
        <taxon>Lachnospiraceae</taxon>
        <taxon>Mobilitalea</taxon>
    </lineage>
</organism>
<gene>
    <name evidence="10" type="ORF">I5677_16100</name>
</gene>
<dbReference type="InterPro" id="IPR025720">
    <property type="entry name" value="RibU"/>
</dbReference>
<comment type="subcellular location">
    <subcellularLocation>
        <location evidence="1">Cell membrane</location>
        <topology evidence="1">Multi-pass membrane protein</topology>
    </subcellularLocation>
</comment>
<comment type="caution">
    <text evidence="10">The sequence shown here is derived from an EMBL/GenBank/DDBJ whole genome shotgun (WGS) entry which is preliminary data.</text>
</comment>
<dbReference type="Pfam" id="PF12822">
    <property type="entry name" value="ECF_trnsprt"/>
    <property type="match status" value="1"/>
</dbReference>
<dbReference type="PANTHER" id="PTHR38438">
    <property type="entry name" value="RIBOFLAVIN TRANSPORTER RIBU"/>
    <property type="match status" value="1"/>
</dbReference>
<evidence type="ECO:0000256" key="2">
    <source>
        <dbReference type="ARBA" id="ARBA00005540"/>
    </source>
</evidence>
<proteinExistence type="inferred from homology"/>
<feature type="transmembrane region" description="Helical" evidence="9">
    <location>
        <begin position="173"/>
        <end position="196"/>
    </location>
</feature>
<dbReference type="PIRSF" id="PIRSF037778">
    <property type="entry name" value="UCP037778_transp_RibU"/>
    <property type="match status" value="1"/>
</dbReference>